<dbReference type="AlphaFoldDB" id="A0A0V0HAN1"/>
<protein>
    <submittedName>
        <fullName evidence="1">Putative ovule protein</fullName>
    </submittedName>
</protein>
<dbReference type="EMBL" id="GEDG01022877">
    <property type="protein sequence ID" value="JAP17162.1"/>
    <property type="molecule type" value="Transcribed_RNA"/>
</dbReference>
<organism evidence="1">
    <name type="scientific">Solanum chacoense</name>
    <name type="common">Chaco potato</name>
    <dbReference type="NCBI Taxonomy" id="4108"/>
    <lineage>
        <taxon>Eukaryota</taxon>
        <taxon>Viridiplantae</taxon>
        <taxon>Streptophyta</taxon>
        <taxon>Embryophyta</taxon>
        <taxon>Tracheophyta</taxon>
        <taxon>Spermatophyta</taxon>
        <taxon>Magnoliopsida</taxon>
        <taxon>eudicotyledons</taxon>
        <taxon>Gunneridae</taxon>
        <taxon>Pentapetalae</taxon>
        <taxon>asterids</taxon>
        <taxon>lamiids</taxon>
        <taxon>Solanales</taxon>
        <taxon>Solanaceae</taxon>
        <taxon>Solanoideae</taxon>
        <taxon>Solaneae</taxon>
        <taxon>Solanum</taxon>
    </lineage>
</organism>
<proteinExistence type="predicted"/>
<name>A0A0V0HAN1_SOLCH</name>
<evidence type="ECO:0000313" key="1">
    <source>
        <dbReference type="EMBL" id="JAP17162.1"/>
    </source>
</evidence>
<reference evidence="1" key="1">
    <citation type="submission" date="2015-12" db="EMBL/GenBank/DDBJ databases">
        <title>Gene expression during late stages of embryo sac development: a critical building block for successful pollen-pistil interactions.</title>
        <authorList>
            <person name="Liu Y."/>
            <person name="Joly V."/>
            <person name="Sabar M."/>
            <person name="Matton D.P."/>
        </authorList>
    </citation>
    <scope>NUCLEOTIDE SEQUENCE</scope>
</reference>
<sequence>MTSNLVKYNVFIGSYETNRNNISRQVNGTTPGPLRGKCVMYGLGARHSFKLFRIQKAWFKWRRVKGRNMILLVYNS</sequence>
<accession>A0A0V0HAN1</accession>